<dbReference type="Proteomes" id="UP000247892">
    <property type="component" value="Unassembled WGS sequence"/>
</dbReference>
<feature type="region of interest" description="Disordered" evidence="1">
    <location>
        <begin position="58"/>
        <end position="81"/>
    </location>
</feature>
<feature type="compositionally biased region" description="Low complexity" evidence="1">
    <location>
        <begin position="12"/>
        <end position="24"/>
    </location>
</feature>
<evidence type="ECO:0000256" key="1">
    <source>
        <dbReference type="SAM" id="MobiDB-lite"/>
    </source>
</evidence>
<sequence>MWSGPSRRRGDAAAGRTATTLDAAEPLDIPRELNGGPCRSFRCEAFITAHAELAHVRTRATSPGQNGSHERGFGALKHERRSTDDIDDAVMLAERAEDYRVHLGLADSKGPAFQAANFLIRDSHAAQC</sequence>
<name>A0A318LC48_9PSEU</name>
<feature type="region of interest" description="Disordered" evidence="1">
    <location>
        <begin position="1"/>
        <end position="29"/>
    </location>
</feature>
<dbReference type="AlphaFoldDB" id="A0A318LC48"/>
<evidence type="ECO:0000313" key="2">
    <source>
        <dbReference type="EMBL" id="PXY21538.1"/>
    </source>
</evidence>
<comment type="caution">
    <text evidence="2">The sequence shown here is derived from an EMBL/GenBank/DDBJ whole genome shotgun (WGS) entry which is preliminary data.</text>
</comment>
<organism evidence="2 3">
    <name type="scientific">Prauserella flavalba</name>
    <dbReference type="NCBI Taxonomy" id="1477506"/>
    <lineage>
        <taxon>Bacteria</taxon>
        <taxon>Bacillati</taxon>
        <taxon>Actinomycetota</taxon>
        <taxon>Actinomycetes</taxon>
        <taxon>Pseudonocardiales</taxon>
        <taxon>Pseudonocardiaceae</taxon>
        <taxon>Prauserella</taxon>
    </lineage>
</organism>
<keyword evidence="3" id="KW-1185">Reference proteome</keyword>
<protein>
    <submittedName>
        <fullName evidence="2">Uncharacterized protein</fullName>
    </submittedName>
</protein>
<reference evidence="2 3" key="1">
    <citation type="submission" date="2016-07" db="EMBL/GenBank/DDBJ databases">
        <title>Draft genome sequence of Prauserella sp. YIM 121212, isolated from alkaline soil.</title>
        <authorList>
            <person name="Ruckert C."/>
            <person name="Albersmeier A."/>
            <person name="Jiang C.-L."/>
            <person name="Jiang Y."/>
            <person name="Kalinowski J."/>
            <person name="Schneider O."/>
            <person name="Winkler A."/>
            <person name="Zotchev S.B."/>
        </authorList>
    </citation>
    <scope>NUCLEOTIDE SEQUENCE [LARGE SCALE GENOMIC DNA]</scope>
    <source>
        <strain evidence="2 3">YIM 121212</strain>
    </source>
</reference>
<dbReference type="EMBL" id="MASU01000015">
    <property type="protein sequence ID" value="PXY21538.1"/>
    <property type="molecule type" value="Genomic_DNA"/>
</dbReference>
<gene>
    <name evidence="2" type="ORF">BA062_32020</name>
</gene>
<accession>A0A318LC48</accession>
<evidence type="ECO:0000313" key="3">
    <source>
        <dbReference type="Proteomes" id="UP000247892"/>
    </source>
</evidence>
<proteinExistence type="predicted"/>